<keyword evidence="3" id="KW-1185">Reference proteome</keyword>
<organism evidence="2 3">
    <name type="scientific">Streptomyces zagrosensis</name>
    <dbReference type="NCBI Taxonomy" id="1042984"/>
    <lineage>
        <taxon>Bacteria</taxon>
        <taxon>Bacillati</taxon>
        <taxon>Actinomycetota</taxon>
        <taxon>Actinomycetes</taxon>
        <taxon>Kitasatosporales</taxon>
        <taxon>Streptomycetaceae</taxon>
        <taxon>Streptomyces</taxon>
    </lineage>
</organism>
<reference evidence="2 3" key="1">
    <citation type="submission" date="2020-08" db="EMBL/GenBank/DDBJ databases">
        <title>Genomic Encyclopedia of Type Strains, Phase III (KMG-III): the genomes of soil and plant-associated and newly described type strains.</title>
        <authorList>
            <person name="Whitman W."/>
        </authorList>
    </citation>
    <scope>NUCLEOTIDE SEQUENCE [LARGE SCALE GENOMIC DNA]</scope>
    <source>
        <strain evidence="2 3">CECT 8305</strain>
    </source>
</reference>
<sequence length="196" mass="21888">MSARAIRRGLRRWLWRWRRNPLRRRTDVIEAWTVLLTAVIMVVGGAALGATTAVTVQEPLMEQHEHRHQTQAELVKDVPARPTELGDPGVNRVHATVRWTTPDGATHTGKARVEEGRKAGARVTVWTDARGELTSTPLSPEQATTRAAVLGAMAATGFGCVTLIARHLVQRRLERDRNEQWECAWAEIGPKWSGRV</sequence>
<keyword evidence="1" id="KW-0472">Membrane</keyword>
<dbReference type="PANTHER" id="PTHR42305:SF1">
    <property type="entry name" value="MEMBRANE PROTEIN RV1733C-RELATED"/>
    <property type="match status" value="1"/>
</dbReference>
<dbReference type="RefSeq" id="WP_184579165.1">
    <property type="nucleotide sequence ID" value="NZ_JACHJL010000026.1"/>
</dbReference>
<feature type="transmembrane region" description="Helical" evidence="1">
    <location>
        <begin position="147"/>
        <end position="169"/>
    </location>
</feature>
<dbReference type="Proteomes" id="UP000588098">
    <property type="component" value="Unassembled WGS sequence"/>
</dbReference>
<keyword evidence="1" id="KW-0812">Transmembrane</keyword>
<evidence type="ECO:0000256" key="1">
    <source>
        <dbReference type="SAM" id="Phobius"/>
    </source>
</evidence>
<evidence type="ECO:0000313" key="2">
    <source>
        <dbReference type="EMBL" id="MBB5939679.1"/>
    </source>
</evidence>
<name>A0A7W9QGQ9_9ACTN</name>
<dbReference type="InterPro" id="IPR039708">
    <property type="entry name" value="MT1774/Rv1733c-like"/>
</dbReference>
<accession>A0A7W9QGQ9</accession>
<dbReference type="PANTHER" id="PTHR42305">
    <property type="entry name" value="MEMBRANE PROTEIN RV1733C-RELATED"/>
    <property type="match status" value="1"/>
</dbReference>
<evidence type="ECO:0000313" key="3">
    <source>
        <dbReference type="Proteomes" id="UP000588098"/>
    </source>
</evidence>
<proteinExistence type="predicted"/>
<dbReference type="EMBL" id="JACHJL010000026">
    <property type="protein sequence ID" value="MBB5939679.1"/>
    <property type="molecule type" value="Genomic_DNA"/>
</dbReference>
<comment type="caution">
    <text evidence="2">The sequence shown here is derived from an EMBL/GenBank/DDBJ whole genome shotgun (WGS) entry which is preliminary data.</text>
</comment>
<protein>
    <recommendedName>
        <fullName evidence="4">Proline rich protein membrane protein</fullName>
    </recommendedName>
</protein>
<keyword evidence="1" id="KW-1133">Transmembrane helix</keyword>
<evidence type="ECO:0008006" key="4">
    <source>
        <dbReference type="Google" id="ProtNLM"/>
    </source>
</evidence>
<gene>
    <name evidence="2" type="ORF">FHS42_006775</name>
</gene>
<dbReference type="AlphaFoldDB" id="A0A7W9QGQ9"/>